<evidence type="ECO:0000313" key="2">
    <source>
        <dbReference type="EMBL" id="KAK6942880.1"/>
    </source>
</evidence>
<dbReference type="PANTHER" id="PTHR10848">
    <property type="entry name" value="MEIOTIC RECOMBINATION PROTEIN SPO11"/>
    <property type="match status" value="1"/>
</dbReference>
<dbReference type="AlphaFoldDB" id="A0AAN8VZX7"/>
<dbReference type="InterPro" id="IPR034136">
    <property type="entry name" value="TOPRIM_Topo6A/Spo11"/>
</dbReference>
<comment type="caution">
    <text evidence="2">The sequence shown here is derived from an EMBL/GenBank/DDBJ whole genome shotgun (WGS) entry which is preliminary data.</text>
</comment>
<organism evidence="2 3">
    <name type="scientific">Dillenia turbinata</name>
    <dbReference type="NCBI Taxonomy" id="194707"/>
    <lineage>
        <taxon>Eukaryota</taxon>
        <taxon>Viridiplantae</taxon>
        <taxon>Streptophyta</taxon>
        <taxon>Embryophyta</taxon>
        <taxon>Tracheophyta</taxon>
        <taxon>Spermatophyta</taxon>
        <taxon>Magnoliopsida</taxon>
        <taxon>eudicotyledons</taxon>
        <taxon>Gunneridae</taxon>
        <taxon>Pentapetalae</taxon>
        <taxon>Dilleniales</taxon>
        <taxon>Dilleniaceae</taxon>
        <taxon>Dillenia</taxon>
    </lineage>
</organism>
<evidence type="ECO:0000313" key="3">
    <source>
        <dbReference type="Proteomes" id="UP001370490"/>
    </source>
</evidence>
<dbReference type="GO" id="GO:0000706">
    <property type="term" value="P:meiotic DNA double-strand break processing"/>
    <property type="evidence" value="ECO:0007669"/>
    <property type="project" value="TreeGrafter"/>
</dbReference>
<dbReference type="GO" id="GO:0003918">
    <property type="term" value="F:DNA topoisomerase type II (double strand cut, ATP-hydrolyzing) activity"/>
    <property type="evidence" value="ECO:0007669"/>
    <property type="project" value="InterPro"/>
</dbReference>
<keyword evidence="3" id="KW-1185">Reference proteome</keyword>
<dbReference type="EMBL" id="JBAMMX010000004">
    <property type="protein sequence ID" value="KAK6942880.1"/>
    <property type="molecule type" value="Genomic_DNA"/>
</dbReference>
<gene>
    <name evidence="2" type="ORF">RJ641_028257</name>
</gene>
<dbReference type="GO" id="GO:0000228">
    <property type="term" value="C:nuclear chromosome"/>
    <property type="evidence" value="ECO:0007669"/>
    <property type="project" value="TreeGrafter"/>
</dbReference>
<protein>
    <recommendedName>
        <fullName evidence="1">Topoisomerase 6 subunit A/Spo11 TOPRIM domain-containing protein</fullName>
    </recommendedName>
</protein>
<dbReference type="InterPro" id="IPR036078">
    <property type="entry name" value="Spo11/TopoVI_A_sf"/>
</dbReference>
<name>A0AAN8VZX7_9MAGN</name>
<dbReference type="Proteomes" id="UP001370490">
    <property type="component" value="Unassembled WGS sequence"/>
</dbReference>
<dbReference type="GO" id="GO:0042138">
    <property type="term" value="P:meiotic DNA double-strand break formation"/>
    <property type="evidence" value="ECO:0007669"/>
    <property type="project" value="TreeGrafter"/>
</dbReference>
<dbReference type="PANTHER" id="PTHR10848:SF4">
    <property type="entry name" value="DNA TOPOISOMERASE 6 SUBUNIT A"/>
    <property type="match status" value="1"/>
</dbReference>
<dbReference type="Pfam" id="PF21180">
    <property type="entry name" value="TOP6A-Spo11_Toprim"/>
    <property type="match status" value="1"/>
</dbReference>
<dbReference type="GO" id="GO:0007131">
    <property type="term" value="P:reciprocal meiotic recombination"/>
    <property type="evidence" value="ECO:0007669"/>
    <property type="project" value="TreeGrafter"/>
</dbReference>
<sequence>MRLTEDRFYNRFPCIIVPEKGQPDVATRLFLRKMKMGLSLAVLALVDSDPNGLKKLLCELLMIEQDIKTGKDLLGQDFVEKNPRWVKELNLMV</sequence>
<evidence type="ECO:0000259" key="1">
    <source>
        <dbReference type="Pfam" id="PF21180"/>
    </source>
</evidence>
<reference evidence="2 3" key="1">
    <citation type="submission" date="2023-12" db="EMBL/GenBank/DDBJ databases">
        <title>A high-quality genome assembly for Dillenia turbinata (Dilleniales).</title>
        <authorList>
            <person name="Chanderbali A."/>
        </authorList>
    </citation>
    <scope>NUCLEOTIDE SEQUENCE [LARGE SCALE GENOMIC DNA]</scope>
    <source>
        <strain evidence="2">LSX21</strain>
        <tissue evidence="2">Leaf</tissue>
    </source>
</reference>
<dbReference type="PRINTS" id="PR01550">
    <property type="entry name" value="TOP6AFAMILY"/>
</dbReference>
<dbReference type="Gene3D" id="3.40.1360.10">
    <property type="match status" value="1"/>
</dbReference>
<dbReference type="SUPFAM" id="SSF56726">
    <property type="entry name" value="DNA topoisomerase IV, alpha subunit"/>
    <property type="match status" value="1"/>
</dbReference>
<dbReference type="InterPro" id="IPR002815">
    <property type="entry name" value="Spo11/TopoVI_A"/>
</dbReference>
<dbReference type="GO" id="GO:0003677">
    <property type="term" value="F:DNA binding"/>
    <property type="evidence" value="ECO:0007669"/>
    <property type="project" value="InterPro"/>
</dbReference>
<proteinExistence type="predicted"/>
<feature type="domain" description="Topoisomerase 6 subunit A/Spo11 TOPRIM" evidence="1">
    <location>
        <begin position="1"/>
        <end position="58"/>
    </location>
</feature>
<accession>A0AAN8VZX7</accession>